<sequence>MATLLLGVPGTIVFIDDIIISAPNLTVHLNRVREVLKRLNEAGLRLKFEKCKFLEDEVCYLGFRINKEGIRPLPDKIKSVKNAPRPKNVSELRSFLGSINYYGRFIKNMAQKLRSLFACLEKNNFDWTEECDKTFESIKQELISEQILFHFDLDKQTVLTCDASSYGISAVLAHRDESEFDHPISFASRSLTAAERNYAHLDKEGLAIIFGVRKYFEYLYGYRFILQTDSAALTRIFDPKKPVPEIAAARLQRWALFLAPFHYEIKHIRGSKNYADWLSRLPLKDTKDNAKEFSILQNSAYTNLDLIKDYDFATLDWKAVQKYTREDKVLNKIIRYCRDGWGENQPKEEPIKTFWNKREALTVDNNCVLWGHRVIIPEKLRKVVLKELHHSHFGVTKMKIIARSFVWWPGIDKEIELITKGCRPCLETRKSPPKIALTPWVWPTTPWHRIHADFLGPFLGKIVLIIIDSHSKWPEAIIMPSMNETNTIKAFRDVFARHGYPAHLVTDNYSTFVGREFQRLMKEGGIRHSTTPTSFPATNGAAENFVDTFKRKITCMTKDSISFENAITKFLFDYRSTPHAATQKTPASLALGRELKTRFSLLRPAPTSERIITHQSQQMKNYPGNKQADFKVNDSVMTKKYGKEGKSWIPGTVEKVLVPGVTYMIKVENEKPLKRHANQLIKCEAAILEGPPRADKEPNKSKERQQQPTRRSERLQNKKGEV</sequence>
<evidence type="ECO:0000256" key="4">
    <source>
        <dbReference type="ARBA" id="ARBA00022759"/>
    </source>
</evidence>
<dbReference type="SUPFAM" id="SSF56672">
    <property type="entry name" value="DNA/RNA polymerases"/>
    <property type="match status" value="1"/>
</dbReference>
<dbReference type="EC" id="2.7.7.49" evidence="1"/>
<evidence type="ECO:0000256" key="5">
    <source>
        <dbReference type="ARBA" id="ARBA00022918"/>
    </source>
</evidence>
<dbReference type="Pfam" id="PF00078">
    <property type="entry name" value="RVT_1"/>
    <property type="match status" value="1"/>
</dbReference>
<keyword evidence="3" id="KW-0540">Nuclease</keyword>
<dbReference type="FunFam" id="1.10.340.70:FF:000003">
    <property type="entry name" value="Protein CBG25708"/>
    <property type="match status" value="1"/>
</dbReference>
<dbReference type="PANTHER" id="PTHR37984:SF5">
    <property type="entry name" value="PROTEIN NYNRIN-LIKE"/>
    <property type="match status" value="1"/>
</dbReference>
<dbReference type="InterPro" id="IPR043128">
    <property type="entry name" value="Rev_trsase/Diguanyl_cyclase"/>
</dbReference>
<protein>
    <recommendedName>
        <fullName evidence="1">RNA-directed DNA polymerase</fullName>
        <ecNumber evidence="1">2.7.7.49</ecNumber>
    </recommendedName>
</protein>
<dbReference type="Proteomes" id="UP001497644">
    <property type="component" value="Chromosome 8"/>
</dbReference>
<dbReference type="AlphaFoldDB" id="A0AAV2PAL7"/>
<keyword evidence="11" id="KW-1185">Reference proteome</keyword>
<dbReference type="GO" id="GO:0004519">
    <property type="term" value="F:endonuclease activity"/>
    <property type="evidence" value="ECO:0007669"/>
    <property type="project" value="UniProtKB-KW"/>
</dbReference>
<dbReference type="Gene3D" id="3.30.70.270">
    <property type="match status" value="2"/>
</dbReference>
<evidence type="ECO:0000256" key="3">
    <source>
        <dbReference type="ARBA" id="ARBA00022722"/>
    </source>
</evidence>
<dbReference type="InterPro" id="IPR041577">
    <property type="entry name" value="RT_RNaseH_2"/>
</dbReference>
<evidence type="ECO:0000256" key="1">
    <source>
        <dbReference type="ARBA" id="ARBA00012493"/>
    </source>
</evidence>
<dbReference type="InterPro" id="IPR012337">
    <property type="entry name" value="RNaseH-like_sf"/>
</dbReference>
<feature type="domain" description="Reverse transcriptase" evidence="8">
    <location>
        <begin position="1"/>
        <end position="65"/>
    </location>
</feature>
<dbReference type="Pfam" id="PF17921">
    <property type="entry name" value="Integrase_H2C2"/>
    <property type="match status" value="1"/>
</dbReference>
<dbReference type="Pfam" id="PF00665">
    <property type="entry name" value="rve"/>
    <property type="match status" value="1"/>
</dbReference>
<dbReference type="GO" id="GO:0003676">
    <property type="term" value="F:nucleic acid binding"/>
    <property type="evidence" value="ECO:0007669"/>
    <property type="project" value="InterPro"/>
</dbReference>
<reference evidence="10" key="1">
    <citation type="submission" date="2024-04" db="EMBL/GenBank/DDBJ databases">
        <authorList>
            <consortium name="Molecular Ecology Group"/>
        </authorList>
    </citation>
    <scope>NUCLEOTIDE SEQUENCE</scope>
</reference>
<accession>A0AAV2PAL7</accession>
<dbReference type="PROSITE" id="PS50994">
    <property type="entry name" value="INTEGRASE"/>
    <property type="match status" value="1"/>
</dbReference>
<feature type="region of interest" description="Disordered" evidence="7">
    <location>
        <begin position="688"/>
        <end position="722"/>
    </location>
</feature>
<evidence type="ECO:0000313" key="10">
    <source>
        <dbReference type="EMBL" id="CAL1688660.1"/>
    </source>
</evidence>
<evidence type="ECO:0000256" key="6">
    <source>
        <dbReference type="ARBA" id="ARBA00023268"/>
    </source>
</evidence>
<dbReference type="InterPro" id="IPR043502">
    <property type="entry name" value="DNA/RNA_pol_sf"/>
</dbReference>
<keyword evidence="2" id="KW-0808">Transferase</keyword>
<dbReference type="FunFam" id="3.30.70.270:FF:000026">
    <property type="entry name" value="Transposon Ty3-G Gag-Pol polyprotein"/>
    <property type="match status" value="1"/>
</dbReference>
<keyword evidence="4" id="KW-0378">Hydrolase</keyword>
<dbReference type="EMBL" id="OZ034831">
    <property type="protein sequence ID" value="CAL1688660.1"/>
    <property type="molecule type" value="Genomic_DNA"/>
</dbReference>
<dbReference type="CDD" id="cd09274">
    <property type="entry name" value="RNase_HI_RT_Ty3"/>
    <property type="match status" value="1"/>
</dbReference>
<dbReference type="GO" id="GO:0003964">
    <property type="term" value="F:RNA-directed DNA polymerase activity"/>
    <property type="evidence" value="ECO:0007669"/>
    <property type="project" value="UniProtKB-KW"/>
</dbReference>
<evidence type="ECO:0000256" key="2">
    <source>
        <dbReference type="ARBA" id="ARBA00022695"/>
    </source>
</evidence>
<keyword evidence="4" id="KW-0255">Endonuclease</keyword>
<evidence type="ECO:0000259" key="8">
    <source>
        <dbReference type="PROSITE" id="PS50878"/>
    </source>
</evidence>
<evidence type="ECO:0000313" key="11">
    <source>
        <dbReference type="Proteomes" id="UP001497644"/>
    </source>
</evidence>
<dbReference type="InterPro" id="IPR036397">
    <property type="entry name" value="RNaseH_sf"/>
</dbReference>
<feature type="domain" description="Integrase catalytic" evidence="9">
    <location>
        <begin position="442"/>
        <end position="594"/>
    </location>
</feature>
<keyword evidence="6" id="KW-0511">Multifunctional enzyme</keyword>
<organism evidence="10 11">
    <name type="scientific">Lasius platythorax</name>
    <dbReference type="NCBI Taxonomy" id="488582"/>
    <lineage>
        <taxon>Eukaryota</taxon>
        <taxon>Metazoa</taxon>
        <taxon>Ecdysozoa</taxon>
        <taxon>Arthropoda</taxon>
        <taxon>Hexapoda</taxon>
        <taxon>Insecta</taxon>
        <taxon>Pterygota</taxon>
        <taxon>Neoptera</taxon>
        <taxon>Endopterygota</taxon>
        <taxon>Hymenoptera</taxon>
        <taxon>Apocrita</taxon>
        <taxon>Aculeata</taxon>
        <taxon>Formicoidea</taxon>
        <taxon>Formicidae</taxon>
        <taxon>Formicinae</taxon>
        <taxon>Lasius</taxon>
        <taxon>Lasius</taxon>
    </lineage>
</organism>
<gene>
    <name evidence="10" type="ORF">LPLAT_LOCUS13683</name>
</gene>
<name>A0AAV2PAL7_9HYME</name>
<dbReference type="InterPro" id="IPR050951">
    <property type="entry name" value="Retrovirus_Pol_polyprotein"/>
</dbReference>
<dbReference type="GO" id="GO:0042575">
    <property type="term" value="C:DNA polymerase complex"/>
    <property type="evidence" value="ECO:0007669"/>
    <property type="project" value="UniProtKB-ARBA"/>
</dbReference>
<dbReference type="PROSITE" id="PS50878">
    <property type="entry name" value="RT_POL"/>
    <property type="match status" value="1"/>
</dbReference>
<dbReference type="Pfam" id="PF17919">
    <property type="entry name" value="RT_RNaseH_2"/>
    <property type="match status" value="1"/>
</dbReference>
<dbReference type="GO" id="GO:0015074">
    <property type="term" value="P:DNA integration"/>
    <property type="evidence" value="ECO:0007669"/>
    <property type="project" value="InterPro"/>
</dbReference>
<evidence type="ECO:0000256" key="7">
    <source>
        <dbReference type="SAM" id="MobiDB-lite"/>
    </source>
</evidence>
<dbReference type="SUPFAM" id="SSF53098">
    <property type="entry name" value="Ribonuclease H-like"/>
    <property type="match status" value="1"/>
</dbReference>
<proteinExistence type="predicted"/>
<feature type="compositionally biased region" description="Basic and acidic residues" evidence="7">
    <location>
        <begin position="692"/>
        <end position="722"/>
    </location>
</feature>
<dbReference type="InterPro" id="IPR001584">
    <property type="entry name" value="Integrase_cat-core"/>
</dbReference>
<dbReference type="InterPro" id="IPR041588">
    <property type="entry name" value="Integrase_H2C2"/>
</dbReference>
<dbReference type="Gene3D" id="1.10.340.70">
    <property type="match status" value="1"/>
</dbReference>
<evidence type="ECO:0000259" key="9">
    <source>
        <dbReference type="PROSITE" id="PS50994"/>
    </source>
</evidence>
<keyword evidence="2" id="KW-0548">Nucleotidyltransferase</keyword>
<dbReference type="Gene3D" id="3.30.420.10">
    <property type="entry name" value="Ribonuclease H-like superfamily/Ribonuclease H"/>
    <property type="match status" value="1"/>
</dbReference>
<dbReference type="InterPro" id="IPR000477">
    <property type="entry name" value="RT_dom"/>
</dbReference>
<keyword evidence="5" id="KW-0695">RNA-directed DNA polymerase</keyword>
<dbReference type="FunFam" id="3.10.20.370:FF:000001">
    <property type="entry name" value="Retrovirus-related Pol polyprotein from transposon 17.6-like protein"/>
    <property type="match status" value="1"/>
</dbReference>
<dbReference type="PANTHER" id="PTHR37984">
    <property type="entry name" value="PROTEIN CBG26694"/>
    <property type="match status" value="1"/>
</dbReference>